<evidence type="ECO:0000256" key="1">
    <source>
        <dbReference type="ARBA" id="ARBA00008482"/>
    </source>
</evidence>
<comment type="function">
    <text evidence="5">Component of the eukaryotic translation initiation factor 3 (eIF-3) complex, which is involved in protein synthesis of a specialized repertoire of mRNAs and, together with other initiation factors, stimulates binding of mRNA and methionyl-tRNAi to the 40S ribosome. The eIF-3 complex specifically targets and initiates translation of a subset of mRNAs involved in cell proliferation.</text>
</comment>
<organism evidence="7 8">
    <name type="scientific">Heliocybe sulcata</name>
    <dbReference type="NCBI Taxonomy" id="5364"/>
    <lineage>
        <taxon>Eukaryota</taxon>
        <taxon>Fungi</taxon>
        <taxon>Dikarya</taxon>
        <taxon>Basidiomycota</taxon>
        <taxon>Agaricomycotina</taxon>
        <taxon>Agaricomycetes</taxon>
        <taxon>Gloeophyllales</taxon>
        <taxon>Gloeophyllaceae</taxon>
        <taxon>Heliocybe</taxon>
    </lineage>
</organism>
<keyword evidence="2 5" id="KW-0963">Cytoplasm</keyword>
<protein>
    <recommendedName>
        <fullName evidence="5">Eukaryotic translation initiation factor 3 subunit M</fullName>
        <shortName evidence="5">eIF3m</shortName>
    </recommendedName>
</protein>
<dbReference type="Pfam" id="PF18005">
    <property type="entry name" value="eIF3m_C_helix"/>
    <property type="match status" value="1"/>
</dbReference>
<dbReference type="HAMAP" id="MF_03012">
    <property type="entry name" value="eIF3m"/>
    <property type="match status" value="1"/>
</dbReference>
<dbReference type="SMART" id="SM00088">
    <property type="entry name" value="PINT"/>
    <property type="match status" value="1"/>
</dbReference>
<comment type="subunit">
    <text evidence="5">Component of the eukaryotic translation initiation factor 3 (eIF-3) complex.</text>
</comment>
<dbReference type="AlphaFoldDB" id="A0A5C3NPM5"/>
<evidence type="ECO:0000313" key="7">
    <source>
        <dbReference type="EMBL" id="TFK55641.1"/>
    </source>
</evidence>
<keyword evidence="3 5" id="KW-0396">Initiation factor</keyword>
<sequence length="419" mass="46242">MSTADIVSVFAEGTFEQQIQELVNYIGRGRSDEDRSALIHPFQDALRTAEDATPVAEDAGRRQKILSMVIGQVTGLGDGPDKEIEGFFNLLYSHLLAAFPVDSTELRDHVSSLIQVISSSSAESSIKYRVLSNLFNALPRQSPRRLSVYRALLDIATTNDELEVLQISPGDVERWMQEWDVPAEEKSQFLKSISDAFSKSGQPATAYSYTLPYVRSLPSSSPEAQAAAVDTIAAALRLPIYDFDPLFKLDAVVASKDHELFSLLQVFLNGGLSDYKSWEANHADAFEKYNLDKTHLEQKIRLLTLASLGFNNIGKDLPYAKIAETLEVEPSQVEKWVIDVIRAGLLSGKLSQTTQTLHITRSAARTFEQEQWQALEQRLTAWKAGLANILEVINAAQKKNTSEAVTNGTEAPAPVQAVA</sequence>
<evidence type="ECO:0000256" key="5">
    <source>
        <dbReference type="HAMAP-Rule" id="MF_03012"/>
    </source>
</evidence>
<dbReference type="PANTHER" id="PTHR15350:SF2">
    <property type="entry name" value="EUKARYOTIC TRANSLATION INITIATION FACTOR 3 SUBUNIT M"/>
    <property type="match status" value="1"/>
</dbReference>
<evidence type="ECO:0000313" key="8">
    <source>
        <dbReference type="Proteomes" id="UP000305948"/>
    </source>
</evidence>
<dbReference type="GO" id="GO:0001732">
    <property type="term" value="P:formation of cytoplasmic translation initiation complex"/>
    <property type="evidence" value="ECO:0007669"/>
    <property type="project" value="UniProtKB-UniRule"/>
</dbReference>
<evidence type="ECO:0000256" key="4">
    <source>
        <dbReference type="ARBA" id="ARBA00022917"/>
    </source>
</evidence>
<dbReference type="InterPro" id="IPR027528">
    <property type="entry name" value="eIF3m"/>
</dbReference>
<accession>A0A5C3NPM5</accession>
<keyword evidence="4 5" id="KW-0648">Protein biosynthesis</keyword>
<dbReference type="STRING" id="5364.A0A5C3NPM5"/>
<dbReference type="PANTHER" id="PTHR15350">
    <property type="entry name" value="COP9 SIGNALOSOME COMPLEX SUBUNIT 7/DENDRITIC CELL PROTEIN GA17"/>
    <property type="match status" value="1"/>
</dbReference>
<dbReference type="InterPro" id="IPR045237">
    <property type="entry name" value="COPS7/eIF3m"/>
</dbReference>
<dbReference type="GO" id="GO:0016282">
    <property type="term" value="C:eukaryotic 43S preinitiation complex"/>
    <property type="evidence" value="ECO:0007669"/>
    <property type="project" value="UniProtKB-UniRule"/>
</dbReference>
<evidence type="ECO:0000256" key="2">
    <source>
        <dbReference type="ARBA" id="ARBA00022490"/>
    </source>
</evidence>
<dbReference type="GO" id="GO:0003743">
    <property type="term" value="F:translation initiation factor activity"/>
    <property type="evidence" value="ECO:0007669"/>
    <property type="project" value="UniProtKB-UniRule"/>
</dbReference>
<dbReference type="InterPro" id="IPR040750">
    <property type="entry name" value="eIF3m_C_helix"/>
</dbReference>
<comment type="similarity">
    <text evidence="5">Belongs to the eIF-3 subunit M family.</text>
</comment>
<dbReference type="Proteomes" id="UP000305948">
    <property type="component" value="Unassembled WGS sequence"/>
</dbReference>
<keyword evidence="8" id="KW-1185">Reference proteome</keyword>
<comment type="subcellular location">
    <subcellularLocation>
        <location evidence="5">Cytoplasm</location>
    </subcellularLocation>
</comment>
<dbReference type="GO" id="GO:0071541">
    <property type="term" value="C:eukaryotic translation initiation factor 3 complex, eIF3m"/>
    <property type="evidence" value="ECO:0007669"/>
    <property type="project" value="UniProtKB-UniRule"/>
</dbReference>
<reference evidence="7 8" key="1">
    <citation type="journal article" date="2019" name="Nat. Ecol. Evol.">
        <title>Megaphylogeny resolves global patterns of mushroom evolution.</title>
        <authorList>
            <person name="Varga T."/>
            <person name="Krizsan K."/>
            <person name="Foldi C."/>
            <person name="Dima B."/>
            <person name="Sanchez-Garcia M."/>
            <person name="Sanchez-Ramirez S."/>
            <person name="Szollosi G.J."/>
            <person name="Szarkandi J.G."/>
            <person name="Papp V."/>
            <person name="Albert L."/>
            <person name="Andreopoulos W."/>
            <person name="Angelini C."/>
            <person name="Antonin V."/>
            <person name="Barry K.W."/>
            <person name="Bougher N.L."/>
            <person name="Buchanan P."/>
            <person name="Buyck B."/>
            <person name="Bense V."/>
            <person name="Catcheside P."/>
            <person name="Chovatia M."/>
            <person name="Cooper J."/>
            <person name="Damon W."/>
            <person name="Desjardin D."/>
            <person name="Finy P."/>
            <person name="Geml J."/>
            <person name="Haridas S."/>
            <person name="Hughes K."/>
            <person name="Justo A."/>
            <person name="Karasinski D."/>
            <person name="Kautmanova I."/>
            <person name="Kiss B."/>
            <person name="Kocsube S."/>
            <person name="Kotiranta H."/>
            <person name="LaButti K.M."/>
            <person name="Lechner B.E."/>
            <person name="Liimatainen K."/>
            <person name="Lipzen A."/>
            <person name="Lukacs Z."/>
            <person name="Mihaltcheva S."/>
            <person name="Morgado L.N."/>
            <person name="Niskanen T."/>
            <person name="Noordeloos M.E."/>
            <person name="Ohm R.A."/>
            <person name="Ortiz-Santana B."/>
            <person name="Ovrebo C."/>
            <person name="Racz N."/>
            <person name="Riley R."/>
            <person name="Savchenko A."/>
            <person name="Shiryaev A."/>
            <person name="Soop K."/>
            <person name="Spirin V."/>
            <person name="Szebenyi C."/>
            <person name="Tomsovsky M."/>
            <person name="Tulloss R.E."/>
            <person name="Uehling J."/>
            <person name="Grigoriev I.V."/>
            <person name="Vagvolgyi C."/>
            <person name="Papp T."/>
            <person name="Martin F.M."/>
            <person name="Miettinen O."/>
            <person name="Hibbett D.S."/>
            <person name="Nagy L.G."/>
        </authorList>
    </citation>
    <scope>NUCLEOTIDE SEQUENCE [LARGE SCALE GENOMIC DNA]</scope>
    <source>
        <strain evidence="7 8">OMC1185</strain>
    </source>
</reference>
<comment type="similarity">
    <text evidence="1">Belongs to the CSN7/EIF3M family. CSN7 subfamily.</text>
</comment>
<feature type="domain" description="PCI" evidence="6">
    <location>
        <begin position="205"/>
        <end position="364"/>
    </location>
</feature>
<dbReference type="InterPro" id="IPR000717">
    <property type="entry name" value="PCI_dom"/>
</dbReference>
<proteinExistence type="inferred from homology"/>
<gene>
    <name evidence="7" type="ORF">OE88DRAFT_643128</name>
</gene>
<name>A0A5C3NPM5_9AGAM</name>
<dbReference type="GO" id="GO:0033290">
    <property type="term" value="C:eukaryotic 48S preinitiation complex"/>
    <property type="evidence" value="ECO:0007669"/>
    <property type="project" value="UniProtKB-UniRule"/>
</dbReference>
<dbReference type="OrthoDB" id="10267031at2759"/>
<evidence type="ECO:0000256" key="3">
    <source>
        <dbReference type="ARBA" id="ARBA00022540"/>
    </source>
</evidence>
<dbReference type="Pfam" id="PF01399">
    <property type="entry name" value="PCI"/>
    <property type="match status" value="1"/>
</dbReference>
<dbReference type="EMBL" id="ML213504">
    <property type="protein sequence ID" value="TFK55641.1"/>
    <property type="molecule type" value="Genomic_DNA"/>
</dbReference>
<evidence type="ECO:0000259" key="6">
    <source>
        <dbReference type="PROSITE" id="PS50250"/>
    </source>
</evidence>
<dbReference type="PROSITE" id="PS50250">
    <property type="entry name" value="PCI"/>
    <property type="match status" value="1"/>
</dbReference>